<protein>
    <submittedName>
        <fullName evidence="3">Band 7 protein</fullName>
    </submittedName>
</protein>
<dbReference type="InterPro" id="IPR036013">
    <property type="entry name" value="Band_7/SPFH_dom_sf"/>
</dbReference>
<dbReference type="Proteomes" id="UP000034452">
    <property type="component" value="Unassembled WGS sequence"/>
</dbReference>
<keyword evidence="1" id="KW-1133">Transmembrane helix</keyword>
<gene>
    <name evidence="3" type="ORF">UU13_C0012G0024</name>
</gene>
<feature type="transmembrane region" description="Helical" evidence="1">
    <location>
        <begin position="12"/>
        <end position="30"/>
    </location>
</feature>
<evidence type="ECO:0000313" key="3">
    <source>
        <dbReference type="EMBL" id="KKR70178.1"/>
    </source>
</evidence>
<comment type="caution">
    <text evidence="3">The sequence shown here is derived from an EMBL/GenBank/DDBJ whole genome shotgun (WGS) entry which is preliminary data.</text>
</comment>
<dbReference type="Pfam" id="PF01145">
    <property type="entry name" value="Band_7"/>
    <property type="match status" value="1"/>
</dbReference>
<sequence>MSLLFSSINWWVVASVVVICYFASSVKIVSEKEMGLSKIWGLILKSLKSGPHFIPWPMTMIKVTKNAIKVDFGTLDVADVERVNKANASQSWFVMTEPIRINWGDIESSSLPKNQRKQYENDPLAKRVITDPHLYYILRVFNLQNLVEEAGGLIEAIDRIRDTCTTALQEFAGKTFLAKAITEVEQLSNDIRERVEDLVGDEQGQKRAKEKGITLRSWGVDVMEVRIKAFGTSHAVNTAVSERSALVAKAAGEAISTELKAGAEEIRLTKEGKGLAAAITAKGAADASAITIKGAADASAITAKGTAEASAISARAKAVTEPGGELILKTDTLKEGLAHGKTVVLPLDQSLLTTVTSIKTVLDAVGKKED</sequence>
<reference evidence="3 4" key="1">
    <citation type="journal article" date="2015" name="Nature">
        <title>rRNA introns, odd ribosomes, and small enigmatic genomes across a large radiation of phyla.</title>
        <authorList>
            <person name="Brown C.T."/>
            <person name="Hug L.A."/>
            <person name="Thomas B.C."/>
            <person name="Sharon I."/>
            <person name="Castelle C.J."/>
            <person name="Singh A."/>
            <person name="Wilkins M.J."/>
            <person name="Williams K.H."/>
            <person name="Banfield J.F."/>
        </authorList>
    </citation>
    <scope>NUCLEOTIDE SEQUENCE [LARGE SCALE GENOMIC DNA]</scope>
</reference>
<evidence type="ECO:0000259" key="2">
    <source>
        <dbReference type="Pfam" id="PF01145"/>
    </source>
</evidence>
<organism evidence="3 4">
    <name type="scientific">Candidatus Nomurabacteria bacterium GW2011_GWB1_40_7</name>
    <dbReference type="NCBI Taxonomy" id="1618744"/>
    <lineage>
        <taxon>Bacteria</taxon>
        <taxon>Candidatus Nomuraibacteriota</taxon>
    </lineage>
</organism>
<accession>A0A0G0SZF7</accession>
<feature type="domain" description="Band 7" evidence="2">
    <location>
        <begin position="28"/>
        <end position="250"/>
    </location>
</feature>
<dbReference type="InterPro" id="IPR001107">
    <property type="entry name" value="Band_7"/>
</dbReference>
<name>A0A0G0SZF7_9BACT</name>
<proteinExistence type="predicted"/>
<dbReference type="Gene3D" id="3.30.479.30">
    <property type="entry name" value="Band 7 domain"/>
    <property type="match status" value="1"/>
</dbReference>
<keyword evidence="1" id="KW-0472">Membrane</keyword>
<evidence type="ECO:0000313" key="4">
    <source>
        <dbReference type="Proteomes" id="UP000034452"/>
    </source>
</evidence>
<evidence type="ECO:0000256" key="1">
    <source>
        <dbReference type="SAM" id="Phobius"/>
    </source>
</evidence>
<keyword evidence="1" id="KW-0812">Transmembrane</keyword>
<dbReference type="EMBL" id="LBZL01000012">
    <property type="protein sequence ID" value="KKR70178.1"/>
    <property type="molecule type" value="Genomic_DNA"/>
</dbReference>
<dbReference type="AlphaFoldDB" id="A0A0G0SZF7"/>